<dbReference type="Pfam" id="PF13404">
    <property type="entry name" value="HTH_AsnC-type"/>
    <property type="match status" value="1"/>
</dbReference>
<keyword evidence="3" id="KW-0804">Transcription</keyword>
<gene>
    <name evidence="5" type="ORF">ACFQ44_00950</name>
</gene>
<dbReference type="SUPFAM" id="SSF46785">
    <property type="entry name" value="Winged helix' DNA-binding domain"/>
    <property type="match status" value="1"/>
</dbReference>
<keyword evidence="2" id="KW-0238">DNA-binding</keyword>
<dbReference type="Proteomes" id="UP001597189">
    <property type="component" value="Unassembled WGS sequence"/>
</dbReference>
<proteinExistence type="predicted"/>
<dbReference type="RefSeq" id="WP_203642817.1">
    <property type="nucleotide sequence ID" value="NZ_JBHTOD010000001.1"/>
</dbReference>
<dbReference type="InterPro" id="IPR000485">
    <property type="entry name" value="AsnC-type_HTH_dom"/>
</dbReference>
<accession>A0ABW4D2Q2</accession>
<dbReference type="PANTHER" id="PTHR30154">
    <property type="entry name" value="LEUCINE-RESPONSIVE REGULATORY PROTEIN"/>
    <property type="match status" value="1"/>
</dbReference>
<evidence type="ECO:0000256" key="3">
    <source>
        <dbReference type="ARBA" id="ARBA00023163"/>
    </source>
</evidence>
<dbReference type="PRINTS" id="PR00033">
    <property type="entry name" value="HTHASNC"/>
</dbReference>
<sequence length="137" mass="15678">MPDEIDIAIIKALNQDSRVKVSHLAQIVHLTAPAVAARIQRLEDAKIISKYTIEVDLDKLGLPRQVFIQVAVQARQQAAYLAFVKRHHNTFRHHYRTTGKFDYLLEGAFPTRHVLTDFLLELGKFATYEVIDVIDDI</sequence>
<dbReference type="InterPro" id="IPR019888">
    <property type="entry name" value="Tscrpt_reg_AsnC-like"/>
</dbReference>
<dbReference type="EMBL" id="JBHTOD010000001">
    <property type="protein sequence ID" value="MFD1454243.1"/>
    <property type="molecule type" value="Genomic_DNA"/>
</dbReference>
<dbReference type="Gene3D" id="1.10.10.10">
    <property type="entry name" value="Winged helix-like DNA-binding domain superfamily/Winged helix DNA-binding domain"/>
    <property type="match status" value="1"/>
</dbReference>
<dbReference type="InterPro" id="IPR036390">
    <property type="entry name" value="WH_DNA-bd_sf"/>
</dbReference>
<evidence type="ECO:0000259" key="4">
    <source>
        <dbReference type="PROSITE" id="PS50956"/>
    </source>
</evidence>
<keyword evidence="1" id="KW-0805">Transcription regulation</keyword>
<evidence type="ECO:0000256" key="2">
    <source>
        <dbReference type="ARBA" id="ARBA00023125"/>
    </source>
</evidence>
<feature type="domain" description="HTH asnC-type" evidence="4">
    <location>
        <begin position="1"/>
        <end position="63"/>
    </location>
</feature>
<reference evidence="6" key="1">
    <citation type="journal article" date="2019" name="Int. J. Syst. Evol. Microbiol.">
        <title>The Global Catalogue of Microorganisms (GCM) 10K type strain sequencing project: providing services to taxonomists for standard genome sequencing and annotation.</title>
        <authorList>
            <consortium name="The Broad Institute Genomics Platform"/>
            <consortium name="The Broad Institute Genome Sequencing Center for Infectious Disease"/>
            <person name="Wu L."/>
            <person name="Ma J."/>
        </authorList>
    </citation>
    <scope>NUCLEOTIDE SEQUENCE [LARGE SCALE GENOMIC DNA]</scope>
    <source>
        <strain evidence="6">CCM 8979</strain>
    </source>
</reference>
<evidence type="ECO:0000256" key="1">
    <source>
        <dbReference type="ARBA" id="ARBA00023015"/>
    </source>
</evidence>
<dbReference type="SMART" id="SM00344">
    <property type="entry name" value="HTH_ASNC"/>
    <property type="match status" value="1"/>
</dbReference>
<protein>
    <submittedName>
        <fullName evidence="5">Lrp/AsnC family transcriptional regulator</fullName>
    </submittedName>
</protein>
<dbReference type="PROSITE" id="PS50956">
    <property type="entry name" value="HTH_ASNC_2"/>
    <property type="match status" value="1"/>
</dbReference>
<dbReference type="PANTHER" id="PTHR30154:SF55">
    <property type="entry name" value="HTH-TYPE TRANSCRIPTIONAL REGULATOR LRPB"/>
    <property type="match status" value="1"/>
</dbReference>
<dbReference type="InterPro" id="IPR036388">
    <property type="entry name" value="WH-like_DNA-bd_sf"/>
</dbReference>
<name>A0ABW4D2Q2_9LACO</name>
<evidence type="ECO:0000313" key="6">
    <source>
        <dbReference type="Proteomes" id="UP001597189"/>
    </source>
</evidence>
<organism evidence="5 6">
    <name type="scientific">Levilactobacillus lanxiensis</name>
    <dbReference type="NCBI Taxonomy" id="2799568"/>
    <lineage>
        <taxon>Bacteria</taxon>
        <taxon>Bacillati</taxon>
        <taxon>Bacillota</taxon>
        <taxon>Bacilli</taxon>
        <taxon>Lactobacillales</taxon>
        <taxon>Lactobacillaceae</taxon>
        <taxon>Levilactobacillus</taxon>
    </lineage>
</organism>
<keyword evidence="6" id="KW-1185">Reference proteome</keyword>
<comment type="caution">
    <text evidence="5">The sequence shown here is derived from an EMBL/GenBank/DDBJ whole genome shotgun (WGS) entry which is preliminary data.</text>
</comment>
<evidence type="ECO:0000313" key="5">
    <source>
        <dbReference type="EMBL" id="MFD1454243.1"/>
    </source>
</evidence>
<dbReference type="Gene3D" id="3.30.70.920">
    <property type="match status" value="1"/>
</dbReference>